<dbReference type="Gene3D" id="4.10.830.40">
    <property type="match status" value="1"/>
</dbReference>
<organism evidence="1 2">
    <name type="scientific">Rotaria sordida</name>
    <dbReference type="NCBI Taxonomy" id="392033"/>
    <lineage>
        <taxon>Eukaryota</taxon>
        <taxon>Metazoa</taxon>
        <taxon>Spiralia</taxon>
        <taxon>Gnathifera</taxon>
        <taxon>Rotifera</taxon>
        <taxon>Eurotatoria</taxon>
        <taxon>Bdelloidea</taxon>
        <taxon>Philodinida</taxon>
        <taxon>Philodinidae</taxon>
        <taxon>Rotaria</taxon>
    </lineage>
</organism>
<dbReference type="SUPFAM" id="SSF57845">
    <property type="entry name" value="B-box zinc-binding domain"/>
    <property type="match status" value="1"/>
</dbReference>
<dbReference type="EMBL" id="CAJNOL010000444">
    <property type="protein sequence ID" value="CAF1067308.1"/>
    <property type="molecule type" value="Genomic_DNA"/>
</dbReference>
<comment type="caution">
    <text evidence="1">The sequence shown here is derived from an EMBL/GenBank/DDBJ whole genome shotgun (WGS) entry which is preliminary data.</text>
</comment>
<dbReference type="GO" id="GO:0032154">
    <property type="term" value="C:cleavage furrow"/>
    <property type="evidence" value="ECO:0007669"/>
    <property type="project" value="TreeGrafter"/>
</dbReference>
<dbReference type="PANTHER" id="PTHR46603:SF1">
    <property type="entry name" value="ABSCISSION_NOCUT CHECKPOINT REGULATOR"/>
    <property type="match status" value="1"/>
</dbReference>
<dbReference type="GO" id="GO:0005813">
    <property type="term" value="C:centrosome"/>
    <property type="evidence" value="ECO:0007669"/>
    <property type="project" value="TreeGrafter"/>
</dbReference>
<keyword evidence="2" id="KW-1185">Reference proteome</keyword>
<dbReference type="GO" id="GO:0032266">
    <property type="term" value="F:phosphatidylinositol-3-phosphate binding"/>
    <property type="evidence" value="ECO:0007669"/>
    <property type="project" value="TreeGrafter"/>
</dbReference>
<name>A0A814LMR2_9BILA</name>
<accession>A0A814LMR2</accession>
<dbReference type="GO" id="GO:0009838">
    <property type="term" value="P:abscission"/>
    <property type="evidence" value="ECO:0007669"/>
    <property type="project" value="TreeGrafter"/>
</dbReference>
<dbReference type="GO" id="GO:0030496">
    <property type="term" value="C:midbody"/>
    <property type="evidence" value="ECO:0007669"/>
    <property type="project" value="TreeGrafter"/>
</dbReference>
<protein>
    <submittedName>
        <fullName evidence="1">Uncharacterized protein</fullName>
    </submittedName>
</protein>
<reference evidence="1" key="1">
    <citation type="submission" date="2021-02" db="EMBL/GenBank/DDBJ databases">
        <authorList>
            <person name="Nowell W R."/>
        </authorList>
    </citation>
    <scope>NUCLEOTIDE SEQUENCE</scope>
</reference>
<dbReference type="Pfam" id="PF22586">
    <property type="entry name" value="ANCHR-like_BBOX"/>
    <property type="match status" value="1"/>
</dbReference>
<evidence type="ECO:0000313" key="1">
    <source>
        <dbReference type="EMBL" id="CAF1067308.1"/>
    </source>
</evidence>
<sequence>MNSICSSCKQSILNNSLKKFCGSCQQIYCSNCLYQRIAIPKLNYQMHEVCTQCYHSISTEIMLQKPPKNFLKRLEQQQQQQPSLSSSKQIQMPINELDPETKALEERLEKLRMDFPGKSINNISNKISTNPNDLIKQMHDELSIQQHDDNSLAQRLRILHETMPAATPDTVILSSTKKSEEQSNDNNDDDDDEFPWCTVCNANATKRCLDCDELFCESCVKKIHRQSDYKKHQLESYKPSAKAKKKYNYY</sequence>
<dbReference type="InterPro" id="IPR013083">
    <property type="entry name" value="Znf_RING/FYVE/PHD"/>
</dbReference>
<dbReference type="Proteomes" id="UP000663870">
    <property type="component" value="Unassembled WGS sequence"/>
</dbReference>
<dbReference type="SUPFAM" id="SSF57903">
    <property type="entry name" value="FYVE/PHD zinc finger"/>
    <property type="match status" value="1"/>
</dbReference>
<dbReference type="GO" id="GO:0044878">
    <property type="term" value="P:mitotic cytokinesis checkpoint signaling"/>
    <property type="evidence" value="ECO:0007669"/>
    <property type="project" value="TreeGrafter"/>
</dbReference>
<dbReference type="Gene3D" id="3.30.40.10">
    <property type="entry name" value="Zinc/RING finger domain, C3HC4 (zinc finger)"/>
    <property type="match status" value="1"/>
</dbReference>
<gene>
    <name evidence="1" type="ORF">JXQ802_LOCUS17493</name>
</gene>
<dbReference type="InterPro" id="IPR011011">
    <property type="entry name" value="Znf_FYVE_PHD"/>
</dbReference>
<proteinExistence type="predicted"/>
<dbReference type="PANTHER" id="PTHR46603">
    <property type="entry name" value="ABSCISSION/NOCUT CHECKPOINT REGULATOR"/>
    <property type="match status" value="1"/>
</dbReference>
<dbReference type="AlphaFoldDB" id="A0A814LMR2"/>
<evidence type="ECO:0000313" key="2">
    <source>
        <dbReference type="Proteomes" id="UP000663870"/>
    </source>
</evidence>